<dbReference type="Proteomes" id="UP000233100">
    <property type="component" value="Chromosome 14"/>
</dbReference>
<evidence type="ECO:0000313" key="1">
    <source>
        <dbReference type="Ensembl" id="ENSMFAP00000051729.1"/>
    </source>
</evidence>
<dbReference type="PANTHER" id="PTHR46254">
    <property type="entry name" value="PROTEIN GVQW1-RELATED"/>
    <property type="match status" value="1"/>
</dbReference>
<dbReference type="PANTHER" id="PTHR46254:SF7">
    <property type="entry name" value="PI4-KINASE N-TERMINAL DOMAIN-CONTAINING PROTEIN"/>
    <property type="match status" value="1"/>
</dbReference>
<reference evidence="1 2" key="1">
    <citation type="submission" date="2013-03" db="EMBL/GenBank/DDBJ databases">
        <authorList>
            <person name="Warren W."/>
            <person name="Wilson R.K."/>
        </authorList>
    </citation>
    <scope>NUCLEOTIDE SEQUENCE</scope>
</reference>
<protein>
    <submittedName>
        <fullName evidence="1">Uncharacterized protein</fullName>
    </submittedName>
</protein>
<dbReference type="Ensembl" id="ENSMFAT00000077510.1">
    <property type="protein sequence ID" value="ENSMFAP00000051729.1"/>
    <property type="gene ID" value="ENSMFAG00000052476.1"/>
</dbReference>
<reference evidence="1" key="3">
    <citation type="submission" date="2025-09" db="UniProtKB">
        <authorList>
            <consortium name="Ensembl"/>
        </authorList>
    </citation>
    <scope>IDENTIFICATION</scope>
</reference>
<dbReference type="GeneTree" id="ENSGT00940000167556"/>
<sequence length="181" mass="20402">MGFHHVGQAGLELLTSGDPPTSASQSAGITGMSHRTRPTPLHSFFFFFFFFFFFETESCSVTQAGVQWHDLGSLQALPPGFTPFSCLSLQSSWDYRRLPPRPANFFVFLVEMIGFHHVSQDGLNLLTSRSTRLGLPKCWDYRREPLCPANNFFKNHIISALWEAEVGGLLESRSLRPAWAT</sequence>
<keyword evidence="2" id="KW-1185">Reference proteome</keyword>
<evidence type="ECO:0000313" key="2">
    <source>
        <dbReference type="Proteomes" id="UP000233100"/>
    </source>
</evidence>
<proteinExistence type="predicted"/>
<dbReference type="AlphaFoldDB" id="A0A7N9CR60"/>
<dbReference type="PRINTS" id="PR02045">
    <property type="entry name" value="F138DOMAIN"/>
</dbReference>
<accession>A0A7N9CR60</accession>
<organism evidence="1 2">
    <name type="scientific">Macaca fascicularis</name>
    <name type="common">Crab-eating macaque</name>
    <name type="synonym">Cynomolgus monkey</name>
    <dbReference type="NCBI Taxonomy" id="9541"/>
    <lineage>
        <taxon>Eukaryota</taxon>
        <taxon>Metazoa</taxon>
        <taxon>Chordata</taxon>
        <taxon>Craniata</taxon>
        <taxon>Vertebrata</taxon>
        <taxon>Euteleostomi</taxon>
        <taxon>Mammalia</taxon>
        <taxon>Eutheria</taxon>
        <taxon>Euarchontoglires</taxon>
        <taxon>Primates</taxon>
        <taxon>Haplorrhini</taxon>
        <taxon>Catarrhini</taxon>
        <taxon>Cercopithecidae</taxon>
        <taxon>Cercopithecinae</taxon>
        <taxon>Macaca</taxon>
    </lineage>
</organism>
<reference evidence="1" key="2">
    <citation type="submission" date="2025-08" db="UniProtKB">
        <authorList>
            <consortium name="Ensembl"/>
        </authorList>
    </citation>
    <scope>IDENTIFICATION</scope>
</reference>
<name>A0A7N9CR60_MACFA</name>